<keyword evidence="14" id="KW-0832">Ubl conjugation</keyword>
<evidence type="ECO:0000256" key="2">
    <source>
        <dbReference type="ARBA" id="ARBA00004123"/>
    </source>
</evidence>
<comment type="caution">
    <text evidence="27">The sequence shown here is derived from an EMBL/GenBank/DDBJ whole genome shotgun (WGS) entry which is preliminary data.</text>
</comment>
<evidence type="ECO:0000256" key="5">
    <source>
        <dbReference type="ARBA" id="ARBA00007103"/>
    </source>
</evidence>
<dbReference type="AlphaFoldDB" id="A0A7I8W0I9"/>
<dbReference type="CDD" id="cd01561">
    <property type="entry name" value="CBS_like"/>
    <property type="match status" value="1"/>
</dbReference>
<evidence type="ECO:0000256" key="18">
    <source>
        <dbReference type="ARBA" id="ARBA00023192"/>
    </source>
</evidence>
<dbReference type="FunFam" id="3.10.580.10:FF:000014">
    <property type="entry name" value="Cystathionine beta-synthase"/>
    <property type="match status" value="1"/>
</dbReference>
<keyword evidence="8" id="KW-0963">Cytoplasm</keyword>
<proteinExistence type="inferred from homology"/>
<dbReference type="Pfam" id="PF00291">
    <property type="entry name" value="PALP"/>
    <property type="match status" value="1"/>
</dbReference>
<evidence type="ECO:0000256" key="17">
    <source>
        <dbReference type="ARBA" id="ARBA00023122"/>
    </source>
</evidence>
<comment type="similarity">
    <text evidence="5 25">Belongs to the cysteine synthase/cystathionine beta-synthase family.</text>
</comment>
<dbReference type="InterPro" id="IPR050214">
    <property type="entry name" value="Cys_Synth/Cystath_Beta-Synth"/>
</dbReference>
<evidence type="ECO:0000256" key="22">
    <source>
        <dbReference type="ARBA" id="ARBA00045425"/>
    </source>
</evidence>
<dbReference type="GO" id="GO:0005634">
    <property type="term" value="C:nucleus"/>
    <property type="evidence" value="ECO:0007669"/>
    <property type="project" value="UniProtKB-SubCell"/>
</dbReference>
<dbReference type="FunFam" id="3.40.50.1100:FF:000003">
    <property type="entry name" value="Cystathionine beta-synthase"/>
    <property type="match status" value="1"/>
</dbReference>
<reference evidence="27 28" key="1">
    <citation type="submission" date="2020-08" db="EMBL/GenBank/DDBJ databases">
        <authorList>
            <person name="Hejnol A."/>
        </authorList>
    </citation>
    <scope>NUCLEOTIDE SEQUENCE [LARGE SCALE GENOMIC DNA]</scope>
</reference>
<sequence length="528" mass="58160">MSFDFSATLKDSDGNVTWARPDLPQKCTFELGNSLKDSPHIHKKCERNIKILPNILNAIGNTPLVKVNSIGNSLGIQCDLLAKCEFFNAGGSVKDRIALRMIQDAEAKCRIKPGDTLIEATSGNTGIGLALACAVKGYRCVIVMPEKMSMEKVNVLRALGAEIVRTPTSASFDSPESHVSVAKKLLDEIPNSHILDQYRNESNPLAHFDGTAQEILDACDNKVDLVVCGAGTGGQITGICRKIKMVCPNAKVVGVDPFGSILAEPEELNKTEITGYEIEGIGYDFIPTVLDRSLVDKWYKSVDKESFLMCRRLIKEEGLLCGGSSGAIMASALKAIQHYKLGKGQRCVVILPDSLRNYMSKFLADEWMAERGFIEEQLEDDAKKSWWADLKVTQLNLDAAVTVHPDVSLEETLQILNRDGFDQMPVVDDAGEVMGMVTLGHIHSLMVKGKVKASEPVHKALFRQFKTINISSSLYNLSRMLDTDHFVVVVHDQRFYKSCGSQVKKSMIYGIATRIDLLNFILSGQKNV</sequence>
<gene>
    <name evidence="27" type="ORF">DGYR_LOCUS9900</name>
</gene>
<dbReference type="PROSITE" id="PS00901">
    <property type="entry name" value="CYS_SYNTHASE"/>
    <property type="match status" value="1"/>
</dbReference>
<dbReference type="GO" id="GO:0006535">
    <property type="term" value="P:cysteine biosynthetic process from serine"/>
    <property type="evidence" value="ECO:0007669"/>
    <property type="project" value="UniProtKB-UniRule"/>
</dbReference>
<keyword evidence="11 25" id="KW-0028">Amino-acid biosynthesis</keyword>
<comment type="pathway">
    <text evidence="4">Amino-acid biosynthesis; L-cysteine biosynthesis; L-cysteine from L-homocysteine and L-serine: step 1/2.</text>
</comment>
<dbReference type="FunFam" id="3.40.50.1100:FF:000118">
    <property type="entry name" value="Related to CYS4-cystathionine beta-synthase"/>
    <property type="match status" value="1"/>
</dbReference>
<evidence type="ECO:0000256" key="4">
    <source>
        <dbReference type="ARBA" id="ARBA00005003"/>
    </source>
</evidence>
<evidence type="ECO:0000313" key="28">
    <source>
        <dbReference type="Proteomes" id="UP000549394"/>
    </source>
</evidence>
<dbReference type="OrthoDB" id="728at2759"/>
<dbReference type="NCBIfam" id="TIGR01137">
    <property type="entry name" value="cysta_beta"/>
    <property type="match status" value="1"/>
</dbReference>
<evidence type="ECO:0000256" key="23">
    <source>
        <dbReference type="ARBA" id="ARBA00047490"/>
    </source>
</evidence>
<evidence type="ECO:0000256" key="25">
    <source>
        <dbReference type="RuleBase" id="RU361204"/>
    </source>
</evidence>
<dbReference type="UniPathway" id="UPA00136">
    <property type="reaction ID" value="UER00201"/>
</dbReference>
<keyword evidence="15 25" id="KW-0663">Pyridoxal phosphate</keyword>
<dbReference type="CDD" id="cd04608">
    <property type="entry name" value="CBS_pair_CBS"/>
    <property type="match status" value="1"/>
</dbReference>
<dbReference type="SMART" id="SM00116">
    <property type="entry name" value="CBS"/>
    <property type="match status" value="1"/>
</dbReference>
<evidence type="ECO:0000256" key="8">
    <source>
        <dbReference type="ARBA" id="ARBA00022490"/>
    </source>
</evidence>
<comment type="subcellular location">
    <subcellularLocation>
        <location evidence="3">Cytoplasm</location>
    </subcellularLocation>
    <subcellularLocation>
        <location evidence="2">Nucleus</location>
    </subcellularLocation>
</comment>
<dbReference type="PROSITE" id="PS51371">
    <property type="entry name" value="CBS"/>
    <property type="match status" value="1"/>
</dbReference>
<evidence type="ECO:0000256" key="20">
    <source>
        <dbReference type="ARBA" id="ARBA00023242"/>
    </source>
</evidence>
<dbReference type="GO" id="GO:0004122">
    <property type="term" value="F:cystathionine beta-synthase activity"/>
    <property type="evidence" value="ECO:0007669"/>
    <property type="project" value="UniProtKB-UniRule"/>
</dbReference>
<dbReference type="SUPFAM" id="SSF53686">
    <property type="entry name" value="Tryptophan synthase beta subunit-like PLP-dependent enzymes"/>
    <property type="match status" value="1"/>
</dbReference>
<evidence type="ECO:0000256" key="19">
    <source>
        <dbReference type="ARBA" id="ARBA00023239"/>
    </source>
</evidence>
<dbReference type="Pfam" id="PF00571">
    <property type="entry name" value="CBS"/>
    <property type="match status" value="1"/>
</dbReference>
<keyword evidence="12" id="KW-0349">Heme</keyword>
<evidence type="ECO:0000259" key="26">
    <source>
        <dbReference type="PROSITE" id="PS51371"/>
    </source>
</evidence>
<evidence type="ECO:0000256" key="21">
    <source>
        <dbReference type="ARBA" id="ARBA00026192"/>
    </source>
</evidence>
<organism evidence="27 28">
    <name type="scientific">Dimorphilus gyrociliatus</name>
    <dbReference type="NCBI Taxonomy" id="2664684"/>
    <lineage>
        <taxon>Eukaryota</taxon>
        <taxon>Metazoa</taxon>
        <taxon>Spiralia</taxon>
        <taxon>Lophotrochozoa</taxon>
        <taxon>Annelida</taxon>
        <taxon>Polychaeta</taxon>
        <taxon>Polychaeta incertae sedis</taxon>
        <taxon>Dinophilidae</taxon>
        <taxon>Dimorphilus</taxon>
    </lineage>
</organism>
<evidence type="ECO:0000313" key="27">
    <source>
        <dbReference type="EMBL" id="CAD5122042.1"/>
    </source>
</evidence>
<dbReference type="Gene3D" id="3.40.50.1100">
    <property type="match status" value="2"/>
</dbReference>
<keyword evidence="19 25" id="KW-0456">Lyase</keyword>
<evidence type="ECO:0000256" key="11">
    <source>
        <dbReference type="ARBA" id="ARBA00022605"/>
    </source>
</evidence>
<dbReference type="InterPro" id="IPR000644">
    <property type="entry name" value="CBS_dom"/>
</dbReference>
<dbReference type="Gene3D" id="3.10.580.10">
    <property type="entry name" value="CBS-domain"/>
    <property type="match status" value="1"/>
</dbReference>
<dbReference type="InterPro" id="IPR005857">
    <property type="entry name" value="Cysta_beta_synth"/>
</dbReference>
<comment type="catalytic activity">
    <reaction evidence="23 25">
        <text>L-homocysteine + L-serine = L,L-cystathionine + H2O</text>
        <dbReference type="Rhea" id="RHEA:10112"/>
        <dbReference type="ChEBI" id="CHEBI:15377"/>
        <dbReference type="ChEBI" id="CHEBI:33384"/>
        <dbReference type="ChEBI" id="CHEBI:58161"/>
        <dbReference type="ChEBI" id="CHEBI:58199"/>
        <dbReference type="EC" id="4.2.1.22"/>
    </reaction>
</comment>
<keyword evidence="20" id="KW-0539">Nucleus</keyword>
<dbReference type="EMBL" id="CAJFCJ010000015">
    <property type="protein sequence ID" value="CAD5122042.1"/>
    <property type="molecule type" value="Genomic_DNA"/>
</dbReference>
<dbReference type="PANTHER" id="PTHR10314">
    <property type="entry name" value="CYSTATHIONINE BETA-SYNTHASE"/>
    <property type="match status" value="1"/>
</dbReference>
<dbReference type="InterPro" id="IPR001216">
    <property type="entry name" value="P-phosphate_BS"/>
</dbReference>
<comment type="cofactor">
    <cofactor evidence="1 25">
        <name>pyridoxal 5'-phosphate</name>
        <dbReference type="ChEBI" id="CHEBI:597326"/>
    </cofactor>
</comment>
<keyword evidence="16" id="KW-0408">Iron</keyword>
<evidence type="ECO:0000256" key="15">
    <source>
        <dbReference type="ARBA" id="ARBA00022898"/>
    </source>
</evidence>
<dbReference type="InterPro" id="IPR046353">
    <property type="entry name" value="CBS_C"/>
</dbReference>
<dbReference type="InterPro" id="IPR036052">
    <property type="entry name" value="TrpB-like_PALP_sf"/>
</dbReference>
<evidence type="ECO:0000256" key="24">
    <source>
        <dbReference type="PROSITE-ProRule" id="PRU00703"/>
    </source>
</evidence>
<comment type="subunit">
    <text evidence="6">Homotetramer.</text>
</comment>
<dbReference type="GO" id="GO:0019343">
    <property type="term" value="P:cysteine biosynthetic process via cystathionine"/>
    <property type="evidence" value="ECO:0007669"/>
    <property type="project" value="UniProtKB-UniRule"/>
</dbReference>
<evidence type="ECO:0000256" key="13">
    <source>
        <dbReference type="ARBA" id="ARBA00022723"/>
    </source>
</evidence>
<dbReference type="GO" id="GO:0046872">
    <property type="term" value="F:metal ion binding"/>
    <property type="evidence" value="ECO:0007669"/>
    <property type="project" value="UniProtKB-KW"/>
</dbReference>
<keyword evidence="13" id="KW-0479">Metal-binding</keyword>
<evidence type="ECO:0000256" key="12">
    <source>
        <dbReference type="ARBA" id="ARBA00022617"/>
    </source>
</evidence>
<evidence type="ECO:0000256" key="16">
    <source>
        <dbReference type="ARBA" id="ARBA00023004"/>
    </source>
</evidence>
<evidence type="ECO:0000256" key="7">
    <source>
        <dbReference type="ARBA" id="ARBA00012041"/>
    </source>
</evidence>
<dbReference type="GO" id="GO:0050667">
    <property type="term" value="P:homocysteine metabolic process"/>
    <property type="evidence" value="ECO:0007669"/>
    <property type="project" value="UniProtKB-ARBA"/>
</dbReference>
<dbReference type="InterPro" id="IPR046342">
    <property type="entry name" value="CBS_dom_sf"/>
</dbReference>
<protein>
    <recommendedName>
        <fullName evidence="21 25">Cystathionine beta-synthase</fullName>
        <ecNumber evidence="7 25">4.2.1.22</ecNumber>
    </recommendedName>
</protein>
<evidence type="ECO:0000256" key="10">
    <source>
        <dbReference type="ARBA" id="ARBA00022553"/>
    </source>
</evidence>
<dbReference type="InterPro" id="IPR001926">
    <property type="entry name" value="TrpB-like_PALP"/>
</dbReference>
<evidence type="ECO:0000256" key="1">
    <source>
        <dbReference type="ARBA" id="ARBA00001933"/>
    </source>
</evidence>
<evidence type="ECO:0000256" key="6">
    <source>
        <dbReference type="ARBA" id="ARBA00011881"/>
    </source>
</evidence>
<feature type="domain" description="CBS" evidence="26">
    <location>
        <begin position="392"/>
        <end position="454"/>
    </location>
</feature>
<evidence type="ECO:0000256" key="3">
    <source>
        <dbReference type="ARBA" id="ARBA00004496"/>
    </source>
</evidence>
<evidence type="ECO:0000256" key="9">
    <source>
        <dbReference type="ARBA" id="ARBA00022499"/>
    </source>
</evidence>
<name>A0A7I8W0I9_9ANNE</name>
<dbReference type="EC" id="4.2.1.22" evidence="7 25"/>
<accession>A0A7I8W0I9</accession>
<dbReference type="Proteomes" id="UP000549394">
    <property type="component" value="Unassembled WGS sequence"/>
</dbReference>
<evidence type="ECO:0000256" key="14">
    <source>
        <dbReference type="ARBA" id="ARBA00022843"/>
    </source>
</evidence>
<dbReference type="SUPFAM" id="SSF54631">
    <property type="entry name" value="CBS-domain pair"/>
    <property type="match status" value="1"/>
</dbReference>
<dbReference type="GO" id="GO:0005737">
    <property type="term" value="C:cytoplasm"/>
    <property type="evidence" value="ECO:0007669"/>
    <property type="project" value="UniProtKB-SubCell"/>
</dbReference>
<keyword evidence="18 25" id="KW-0198">Cysteine biosynthesis</keyword>
<keyword evidence="28" id="KW-1185">Reference proteome</keyword>
<keyword evidence="9" id="KW-1017">Isopeptide bond</keyword>
<keyword evidence="17 24" id="KW-0129">CBS domain</keyword>
<comment type="function">
    <text evidence="22">Hydro-lyase catalyzing the first step of the transsulfuration pathway, where the hydroxyl group of L-serine is displaced by L-homocysteine in a beta-replacement reaction to form L-cystathionine, the precursor of L-cysteine. This catabolic route allows the elimination of L-methionine and the toxic metabolite L-homocysteine. Also involved in the production of hydrogen sulfide, a gasotransmitter with signaling and cytoprotective effects on neurons.</text>
</comment>
<keyword evidence="10" id="KW-0597">Phosphoprotein</keyword>